<proteinExistence type="predicted"/>
<dbReference type="VEuPathDB" id="FungiDB:MELLADRAFT_124500"/>
<evidence type="ECO:0000313" key="2">
    <source>
        <dbReference type="Proteomes" id="UP000001072"/>
    </source>
</evidence>
<organism evidence="2">
    <name type="scientific">Melampsora larici-populina (strain 98AG31 / pathotype 3-4-7)</name>
    <name type="common">Poplar leaf rust fungus</name>
    <dbReference type="NCBI Taxonomy" id="747676"/>
    <lineage>
        <taxon>Eukaryota</taxon>
        <taxon>Fungi</taxon>
        <taxon>Dikarya</taxon>
        <taxon>Basidiomycota</taxon>
        <taxon>Pucciniomycotina</taxon>
        <taxon>Pucciniomycetes</taxon>
        <taxon>Pucciniales</taxon>
        <taxon>Melampsoraceae</taxon>
        <taxon>Melampsora</taxon>
    </lineage>
</organism>
<dbReference type="InParanoid" id="F4RW84"/>
<dbReference type="GeneID" id="18926787"/>
<dbReference type="RefSeq" id="XP_007413499.1">
    <property type="nucleotide sequence ID" value="XM_007413437.1"/>
</dbReference>
<dbReference type="HOGENOM" id="CLU_2373223_0_0_1"/>
<dbReference type="AlphaFoldDB" id="F4RW84"/>
<dbReference type="KEGG" id="mlr:MELLADRAFT_124500"/>
<gene>
    <name evidence="1" type="ORF">MELLADRAFT_124500</name>
</gene>
<dbReference type="Proteomes" id="UP000001072">
    <property type="component" value="Unassembled WGS sequence"/>
</dbReference>
<dbReference type="EMBL" id="GL883125">
    <property type="protein sequence ID" value="EGG03364.1"/>
    <property type="molecule type" value="Genomic_DNA"/>
</dbReference>
<reference evidence="2" key="1">
    <citation type="journal article" date="2011" name="Proc. Natl. Acad. Sci. U.S.A.">
        <title>Obligate biotrophy features unraveled by the genomic analysis of rust fungi.</title>
        <authorList>
            <person name="Duplessis S."/>
            <person name="Cuomo C.A."/>
            <person name="Lin Y.-C."/>
            <person name="Aerts A."/>
            <person name="Tisserant E."/>
            <person name="Veneault-Fourrey C."/>
            <person name="Joly D.L."/>
            <person name="Hacquard S."/>
            <person name="Amselem J."/>
            <person name="Cantarel B.L."/>
            <person name="Chiu R."/>
            <person name="Coutinho P.M."/>
            <person name="Feau N."/>
            <person name="Field M."/>
            <person name="Frey P."/>
            <person name="Gelhaye E."/>
            <person name="Goldberg J."/>
            <person name="Grabherr M.G."/>
            <person name="Kodira C.D."/>
            <person name="Kohler A."/>
            <person name="Kuees U."/>
            <person name="Lindquist E.A."/>
            <person name="Lucas S.M."/>
            <person name="Mago R."/>
            <person name="Mauceli E."/>
            <person name="Morin E."/>
            <person name="Murat C."/>
            <person name="Pangilinan J.L."/>
            <person name="Park R."/>
            <person name="Pearson M."/>
            <person name="Quesneville H."/>
            <person name="Rouhier N."/>
            <person name="Sakthikumar S."/>
            <person name="Salamov A.A."/>
            <person name="Schmutz J."/>
            <person name="Selles B."/>
            <person name="Shapiro H."/>
            <person name="Tanguay P."/>
            <person name="Tuskan G.A."/>
            <person name="Henrissat B."/>
            <person name="Van de Peer Y."/>
            <person name="Rouze P."/>
            <person name="Ellis J.G."/>
            <person name="Dodds P.N."/>
            <person name="Schein J.E."/>
            <person name="Zhong S."/>
            <person name="Hamelin R.C."/>
            <person name="Grigoriev I.V."/>
            <person name="Szabo L.J."/>
            <person name="Martin F."/>
        </authorList>
    </citation>
    <scope>NUCLEOTIDE SEQUENCE [LARGE SCALE GENOMIC DNA]</scope>
    <source>
        <strain evidence="2">98AG31 / pathotype 3-4-7</strain>
    </source>
</reference>
<keyword evidence="2" id="KW-1185">Reference proteome</keyword>
<protein>
    <submittedName>
        <fullName evidence="1">Secreted protein</fullName>
    </submittedName>
</protein>
<accession>F4RW84</accession>
<name>F4RW84_MELLP</name>
<sequence>MKLSIVAAIFTASVSFNQVFGSMTNDLKSEKGILFADESLGNPLDPPVEMPECQACEACQGIRKAPTEVSDEKSWNLTQDFINVSDEHGRDLNFC</sequence>
<evidence type="ECO:0000313" key="1">
    <source>
        <dbReference type="EMBL" id="EGG03364.1"/>
    </source>
</evidence>